<evidence type="ECO:0000313" key="3">
    <source>
        <dbReference type="Proteomes" id="UP000230447"/>
    </source>
</evidence>
<dbReference type="AlphaFoldDB" id="A0A2G9ZDZ1"/>
<dbReference type="Proteomes" id="UP000230447">
    <property type="component" value="Unassembled WGS sequence"/>
</dbReference>
<keyword evidence="1" id="KW-0812">Transmembrane</keyword>
<name>A0A2G9ZDZ1_9BACT</name>
<sequence length="108" mass="12629">MPAKIGGIEMRIQLSLEDKEWGLKIIDIFLIFLITPFIFCAKALPYLFRTIGDAMVVGNLPVINIIVGGFFVLLVVLFYTFWHLVDKRYKKIREVLERRTRIKNCLRV</sequence>
<feature type="transmembrane region" description="Helical" evidence="1">
    <location>
        <begin position="60"/>
        <end position="82"/>
    </location>
</feature>
<comment type="caution">
    <text evidence="2">The sequence shown here is derived from an EMBL/GenBank/DDBJ whole genome shotgun (WGS) entry which is preliminary data.</text>
</comment>
<reference evidence="2 3" key="1">
    <citation type="submission" date="2017-09" db="EMBL/GenBank/DDBJ databases">
        <title>Depth-based differentiation of microbial function through sediment-hosted aquifers and enrichment of novel symbionts in the deep terrestrial subsurface.</title>
        <authorList>
            <person name="Probst A.J."/>
            <person name="Ladd B."/>
            <person name="Jarett J.K."/>
            <person name="Geller-Mcgrath D.E."/>
            <person name="Sieber C.M."/>
            <person name="Emerson J.B."/>
            <person name="Anantharaman K."/>
            <person name="Thomas B.C."/>
            <person name="Malmstrom R."/>
            <person name="Stieglmeier M."/>
            <person name="Klingl A."/>
            <person name="Woyke T."/>
            <person name="Ryan C.M."/>
            <person name="Banfield J.F."/>
        </authorList>
    </citation>
    <scope>NUCLEOTIDE SEQUENCE [LARGE SCALE GENOMIC DNA]</scope>
    <source>
        <strain evidence="2">CG23_combo_of_CG06-09_8_20_14_all_37_87_8</strain>
    </source>
</reference>
<feature type="transmembrane region" description="Helical" evidence="1">
    <location>
        <begin position="21"/>
        <end position="48"/>
    </location>
</feature>
<proteinExistence type="predicted"/>
<evidence type="ECO:0000313" key="2">
    <source>
        <dbReference type="EMBL" id="PIP31386.1"/>
    </source>
</evidence>
<keyword evidence="1" id="KW-1133">Transmembrane helix</keyword>
<accession>A0A2G9ZDZ1</accession>
<keyword evidence="1" id="KW-0472">Membrane</keyword>
<protein>
    <submittedName>
        <fullName evidence="2">Uncharacterized protein</fullName>
    </submittedName>
</protein>
<evidence type="ECO:0000256" key="1">
    <source>
        <dbReference type="SAM" id="Phobius"/>
    </source>
</evidence>
<dbReference type="EMBL" id="PCSB01000082">
    <property type="protein sequence ID" value="PIP31386.1"/>
    <property type="molecule type" value="Genomic_DNA"/>
</dbReference>
<gene>
    <name evidence="2" type="ORF">COX24_03895</name>
</gene>
<organism evidence="2 3">
    <name type="scientific">bacterium (Candidatus Gribaldobacteria) CG23_combo_of_CG06-09_8_20_14_all_37_87_8</name>
    <dbReference type="NCBI Taxonomy" id="2014278"/>
    <lineage>
        <taxon>Bacteria</taxon>
        <taxon>Candidatus Gribaldobacteria</taxon>
    </lineage>
</organism>